<evidence type="ECO:0000313" key="3">
    <source>
        <dbReference type="Proteomes" id="UP000294547"/>
    </source>
</evidence>
<dbReference type="Proteomes" id="UP000294547">
    <property type="component" value="Unassembled WGS sequence"/>
</dbReference>
<protein>
    <submittedName>
        <fullName evidence="2">Uncharacterized protein (DUF2249 family)</fullName>
    </submittedName>
</protein>
<evidence type="ECO:0000259" key="1">
    <source>
        <dbReference type="Pfam" id="PF10006"/>
    </source>
</evidence>
<evidence type="ECO:0000313" key="2">
    <source>
        <dbReference type="EMBL" id="TDP82477.1"/>
    </source>
</evidence>
<dbReference type="InterPro" id="IPR018720">
    <property type="entry name" value="DUF2249"/>
</dbReference>
<comment type="caution">
    <text evidence="2">The sequence shown here is derived from an EMBL/GenBank/DDBJ whole genome shotgun (WGS) entry which is preliminary data.</text>
</comment>
<feature type="domain" description="DUF2249" evidence="1">
    <location>
        <begin position="15"/>
        <end position="81"/>
    </location>
</feature>
<sequence length="87" mass="9565">MPAPLAEDGPRVRSVDIGNIPPSFWKAMIAGAVGEMRSGGALELVAEEDPIDVWHLLEAMLPGRFTWSYAENGPARWRVRVGLRCGY</sequence>
<gene>
    <name evidence="2" type="ORF">EDD54_3744</name>
</gene>
<organism evidence="2 3">
    <name type="scientific">Oharaeibacter diazotrophicus</name>
    <dbReference type="NCBI Taxonomy" id="1920512"/>
    <lineage>
        <taxon>Bacteria</taxon>
        <taxon>Pseudomonadati</taxon>
        <taxon>Pseudomonadota</taxon>
        <taxon>Alphaproteobacteria</taxon>
        <taxon>Hyphomicrobiales</taxon>
        <taxon>Pleomorphomonadaceae</taxon>
        <taxon>Oharaeibacter</taxon>
    </lineage>
</organism>
<proteinExistence type="predicted"/>
<dbReference type="RefSeq" id="WP_165644634.1">
    <property type="nucleotide sequence ID" value="NZ_BSPM01000007.1"/>
</dbReference>
<dbReference type="EMBL" id="SNXY01000010">
    <property type="protein sequence ID" value="TDP82477.1"/>
    <property type="molecule type" value="Genomic_DNA"/>
</dbReference>
<dbReference type="Pfam" id="PF10006">
    <property type="entry name" value="DUF2249"/>
    <property type="match status" value="1"/>
</dbReference>
<accession>A0A4R6RA25</accession>
<name>A0A4R6RA25_9HYPH</name>
<dbReference type="AlphaFoldDB" id="A0A4R6RA25"/>
<reference evidence="2 3" key="1">
    <citation type="submission" date="2019-03" db="EMBL/GenBank/DDBJ databases">
        <title>Genomic Encyclopedia of Type Strains, Phase IV (KMG-IV): sequencing the most valuable type-strain genomes for metagenomic binning, comparative biology and taxonomic classification.</title>
        <authorList>
            <person name="Goeker M."/>
        </authorList>
    </citation>
    <scope>NUCLEOTIDE SEQUENCE [LARGE SCALE GENOMIC DNA]</scope>
    <source>
        <strain evidence="2 3">DSM 102969</strain>
    </source>
</reference>
<keyword evidence="3" id="KW-1185">Reference proteome</keyword>